<dbReference type="Pfam" id="PF00249">
    <property type="entry name" value="Myb_DNA-binding"/>
    <property type="match status" value="1"/>
</dbReference>
<feature type="domain" description="HTH myb-type" evidence="9">
    <location>
        <begin position="1"/>
        <end position="38"/>
    </location>
</feature>
<evidence type="ECO:0000256" key="2">
    <source>
        <dbReference type="ARBA" id="ARBA00022737"/>
    </source>
</evidence>
<dbReference type="PROSITE" id="PS51294">
    <property type="entry name" value="HTH_MYB"/>
    <property type="match status" value="1"/>
</dbReference>
<comment type="caution">
    <text evidence="10">The sequence shown here is derived from an EMBL/GenBank/DDBJ whole genome shotgun (WGS) entry which is preliminary data.</text>
</comment>
<feature type="compositionally biased region" description="Basic residues" evidence="7">
    <location>
        <begin position="32"/>
        <end position="41"/>
    </location>
</feature>
<keyword evidence="3" id="KW-0805">Transcription regulation</keyword>
<dbReference type="SMART" id="SM00717">
    <property type="entry name" value="SANT"/>
    <property type="match status" value="1"/>
</dbReference>
<evidence type="ECO:0000256" key="1">
    <source>
        <dbReference type="ARBA" id="ARBA00004123"/>
    </source>
</evidence>
<organism evidence="10 11">
    <name type="scientific">Flemingia macrophylla</name>
    <dbReference type="NCBI Taxonomy" id="520843"/>
    <lineage>
        <taxon>Eukaryota</taxon>
        <taxon>Viridiplantae</taxon>
        <taxon>Streptophyta</taxon>
        <taxon>Embryophyta</taxon>
        <taxon>Tracheophyta</taxon>
        <taxon>Spermatophyta</taxon>
        <taxon>Magnoliopsida</taxon>
        <taxon>eudicotyledons</taxon>
        <taxon>Gunneridae</taxon>
        <taxon>Pentapetalae</taxon>
        <taxon>rosids</taxon>
        <taxon>fabids</taxon>
        <taxon>Fabales</taxon>
        <taxon>Fabaceae</taxon>
        <taxon>Papilionoideae</taxon>
        <taxon>50 kb inversion clade</taxon>
        <taxon>NPAAA clade</taxon>
        <taxon>indigoferoid/millettioid clade</taxon>
        <taxon>Phaseoleae</taxon>
        <taxon>Flemingia</taxon>
    </lineage>
</organism>
<dbReference type="AlphaFoldDB" id="A0ABD1LYV9"/>
<dbReference type="GO" id="GO:0005634">
    <property type="term" value="C:nucleus"/>
    <property type="evidence" value="ECO:0007669"/>
    <property type="project" value="UniProtKB-SubCell"/>
</dbReference>
<dbReference type="GO" id="GO:0003677">
    <property type="term" value="F:DNA binding"/>
    <property type="evidence" value="ECO:0007669"/>
    <property type="project" value="UniProtKB-KW"/>
</dbReference>
<dbReference type="InterPro" id="IPR044676">
    <property type="entry name" value="EOBI/EOBII-like_plant"/>
</dbReference>
<accession>A0ABD1LYV9</accession>
<keyword evidence="6" id="KW-0539">Nucleus</keyword>
<gene>
    <name evidence="10" type="ORF">Fmac_022144</name>
</gene>
<keyword evidence="4" id="KW-0238">DNA-binding</keyword>
<keyword evidence="5" id="KW-0804">Transcription</keyword>
<keyword evidence="2" id="KW-0677">Repeat</keyword>
<proteinExistence type="predicted"/>
<dbReference type="InterPro" id="IPR009057">
    <property type="entry name" value="Homeodomain-like_sf"/>
</dbReference>
<comment type="subcellular location">
    <subcellularLocation>
        <location evidence="1">Nucleus</location>
    </subcellularLocation>
</comment>
<feature type="compositionally biased region" description="Basic and acidic residues" evidence="7">
    <location>
        <begin position="67"/>
        <end position="76"/>
    </location>
</feature>
<evidence type="ECO:0000313" key="10">
    <source>
        <dbReference type="EMBL" id="KAL2328717.1"/>
    </source>
</evidence>
<dbReference type="InterPro" id="IPR017930">
    <property type="entry name" value="Myb_dom"/>
</dbReference>
<sequence>MELHSKWGNRWSRIARKLPGRTDNEIKNYWRTHMRKKKAQEKKRAASSASRVSSSCQSSLSSNNHVADSHASKEVGEESFYDTGGHDDDMMGLIGLGVGEDQGGEKGCSIDDIWNDIDVSEENIYNLQPVYDGHSSKEGRNFSCLPPMPSPSWEYNSHPLWVMDEEESNKMLFPDQYFSCYDQGNAFLTG</sequence>
<dbReference type="InterPro" id="IPR001005">
    <property type="entry name" value="SANT/Myb"/>
</dbReference>
<evidence type="ECO:0000256" key="3">
    <source>
        <dbReference type="ARBA" id="ARBA00023015"/>
    </source>
</evidence>
<protein>
    <submittedName>
        <fullName evidence="10">Uncharacterized protein</fullName>
    </submittedName>
</protein>
<dbReference type="PANTHER" id="PTHR45675:SF82">
    <property type="entry name" value="MYB TRANSCRIPTION FACTOR"/>
    <property type="match status" value="1"/>
</dbReference>
<dbReference type="PANTHER" id="PTHR45675">
    <property type="entry name" value="MYB TRANSCRIPTION FACTOR-RELATED-RELATED"/>
    <property type="match status" value="1"/>
</dbReference>
<evidence type="ECO:0000259" key="8">
    <source>
        <dbReference type="PROSITE" id="PS50090"/>
    </source>
</evidence>
<dbReference type="CDD" id="cd00167">
    <property type="entry name" value="SANT"/>
    <property type="match status" value="1"/>
</dbReference>
<dbReference type="Proteomes" id="UP001603857">
    <property type="component" value="Unassembled WGS sequence"/>
</dbReference>
<evidence type="ECO:0000256" key="5">
    <source>
        <dbReference type="ARBA" id="ARBA00023163"/>
    </source>
</evidence>
<feature type="domain" description="Myb-like" evidence="8">
    <location>
        <begin position="1"/>
        <end position="34"/>
    </location>
</feature>
<dbReference type="PROSITE" id="PS50090">
    <property type="entry name" value="MYB_LIKE"/>
    <property type="match status" value="1"/>
</dbReference>
<keyword evidence="11" id="KW-1185">Reference proteome</keyword>
<evidence type="ECO:0000259" key="9">
    <source>
        <dbReference type="PROSITE" id="PS51294"/>
    </source>
</evidence>
<evidence type="ECO:0000256" key="6">
    <source>
        <dbReference type="ARBA" id="ARBA00023242"/>
    </source>
</evidence>
<reference evidence="10 11" key="1">
    <citation type="submission" date="2024-08" db="EMBL/GenBank/DDBJ databases">
        <title>Insights into the chromosomal genome structure of Flemingia macrophylla.</title>
        <authorList>
            <person name="Ding Y."/>
            <person name="Zhao Y."/>
            <person name="Bi W."/>
            <person name="Wu M."/>
            <person name="Zhao G."/>
            <person name="Gong Y."/>
            <person name="Li W."/>
            <person name="Zhang P."/>
        </authorList>
    </citation>
    <scope>NUCLEOTIDE SEQUENCE [LARGE SCALE GENOMIC DNA]</scope>
    <source>
        <strain evidence="10">DYQJB</strain>
        <tissue evidence="10">Leaf</tissue>
    </source>
</reference>
<name>A0ABD1LYV9_9FABA</name>
<evidence type="ECO:0000256" key="7">
    <source>
        <dbReference type="SAM" id="MobiDB-lite"/>
    </source>
</evidence>
<feature type="compositionally biased region" description="Low complexity" evidence="7">
    <location>
        <begin position="46"/>
        <end position="62"/>
    </location>
</feature>
<evidence type="ECO:0000313" key="11">
    <source>
        <dbReference type="Proteomes" id="UP001603857"/>
    </source>
</evidence>
<dbReference type="Gene3D" id="1.10.10.60">
    <property type="entry name" value="Homeodomain-like"/>
    <property type="match status" value="1"/>
</dbReference>
<feature type="region of interest" description="Disordered" evidence="7">
    <location>
        <begin position="32"/>
        <end position="82"/>
    </location>
</feature>
<evidence type="ECO:0000256" key="4">
    <source>
        <dbReference type="ARBA" id="ARBA00023125"/>
    </source>
</evidence>
<dbReference type="EMBL" id="JBGMDY010000007">
    <property type="protein sequence ID" value="KAL2328717.1"/>
    <property type="molecule type" value="Genomic_DNA"/>
</dbReference>
<dbReference type="SUPFAM" id="SSF46689">
    <property type="entry name" value="Homeodomain-like"/>
    <property type="match status" value="1"/>
</dbReference>